<keyword evidence="3" id="KW-1185">Reference proteome</keyword>
<evidence type="ECO:0000313" key="3">
    <source>
        <dbReference type="Proteomes" id="UP000008068"/>
    </source>
</evidence>
<accession>G0PBK0</accession>
<keyword evidence="1" id="KW-0732">Signal</keyword>
<dbReference type="EMBL" id="GL380213">
    <property type="protein sequence ID" value="EGT50512.1"/>
    <property type="molecule type" value="Genomic_DNA"/>
</dbReference>
<dbReference type="InParanoid" id="G0PBK0"/>
<sequence>MASFPFYTLIIAAALFTPVFGITCLVGNKQHAVMQGDYKWCVTVKDKQINKEVYYGTNDDVDLSQGICKTEMVEKTPLEYCFCKRNECNDVIRWVPYLDIKRTIIKVEQAVIPL</sequence>
<dbReference type="eggNOG" id="ENOG502RB35">
    <property type="taxonomic scope" value="Eukaryota"/>
</dbReference>
<proteinExistence type="predicted"/>
<reference evidence="3" key="1">
    <citation type="submission" date="2011-07" db="EMBL/GenBank/DDBJ databases">
        <authorList>
            <consortium name="Caenorhabditis brenneri Sequencing and Analysis Consortium"/>
            <person name="Wilson R.K."/>
        </authorList>
    </citation>
    <scope>NUCLEOTIDE SEQUENCE [LARGE SCALE GENOMIC DNA]</scope>
    <source>
        <strain evidence="3">PB2801</strain>
    </source>
</reference>
<name>G0PBK0_CAEBE</name>
<feature type="signal peptide" evidence="1">
    <location>
        <begin position="1"/>
        <end position="21"/>
    </location>
</feature>
<evidence type="ECO:0000256" key="1">
    <source>
        <dbReference type="SAM" id="SignalP"/>
    </source>
</evidence>
<protein>
    <submittedName>
        <fullName evidence="2">Uncharacterized protein</fullName>
    </submittedName>
</protein>
<dbReference type="HOGENOM" id="CLU_2123244_0_0_1"/>
<dbReference type="Proteomes" id="UP000008068">
    <property type="component" value="Unassembled WGS sequence"/>
</dbReference>
<dbReference type="OMA" id="ICKTEMV"/>
<dbReference type="AlphaFoldDB" id="G0PBK0"/>
<feature type="chain" id="PRO_5003406089" evidence="1">
    <location>
        <begin position="22"/>
        <end position="114"/>
    </location>
</feature>
<evidence type="ECO:0000313" key="2">
    <source>
        <dbReference type="EMBL" id="EGT50512.1"/>
    </source>
</evidence>
<gene>
    <name evidence="2" type="ORF">CAEBREN_00084</name>
</gene>
<organism evidence="3">
    <name type="scientific">Caenorhabditis brenneri</name>
    <name type="common">Nematode worm</name>
    <dbReference type="NCBI Taxonomy" id="135651"/>
    <lineage>
        <taxon>Eukaryota</taxon>
        <taxon>Metazoa</taxon>
        <taxon>Ecdysozoa</taxon>
        <taxon>Nematoda</taxon>
        <taxon>Chromadorea</taxon>
        <taxon>Rhabditida</taxon>
        <taxon>Rhabditina</taxon>
        <taxon>Rhabditomorpha</taxon>
        <taxon>Rhabditoidea</taxon>
        <taxon>Rhabditidae</taxon>
        <taxon>Peloderinae</taxon>
        <taxon>Caenorhabditis</taxon>
    </lineage>
</organism>